<comment type="caution">
    <text evidence="4">The sequence shown here is derived from an EMBL/GenBank/DDBJ whole genome shotgun (WGS) entry which is preliminary data.</text>
</comment>
<keyword evidence="1" id="KW-0645">Protease</keyword>
<dbReference type="PANTHER" id="PTHR11439:SF470">
    <property type="entry name" value="CYSTEINE-RICH RLK (RECEPTOR-LIKE PROTEIN KINASE) 8"/>
    <property type="match status" value="1"/>
</dbReference>
<dbReference type="AlphaFoldDB" id="A0AAW2QXG7"/>
<name>A0AAW2QXG7_9LAMI</name>
<evidence type="ECO:0000313" key="4">
    <source>
        <dbReference type="EMBL" id="KAL0372319.1"/>
    </source>
</evidence>
<dbReference type="EMBL" id="JACGWM010000005">
    <property type="protein sequence ID" value="KAL0372319.1"/>
    <property type="molecule type" value="Genomic_DNA"/>
</dbReference>
<dbReference type="InterPro" id="IPR043502">
    <property type="entry name" value="DNA/RNA_pol_sf"/>
</dbReference>
<dbReference type="PANTHER" id="PTHR11439">
    <property type="entry name" value="GAG-POL-RELATED RETROTRANSPOSON"/>
    <property type="match status" value="1"/>
</dbReference>
<dbReference type="InterPro" id="IPR013103">
    <property type="entry name" value="RVT_2"/>
</dbReference>
<proteinExistence type="predicted"/>
<dbReference type="InterPro" id="IPR054722">
    <property type="entry name" value="PolX-like_BBD"/>
</dbReference>
<evidence type="ECO:0000256" key="1">
    <source>
        <dbReference type="ARBA" id="ARBA00022750"/>
    </source>
</evidence>
<organism evidence="4">
    <name type="scientific">Sesamum calycinum</name>
    <dbReference type="NCBI Taxonomy" id="2727403"/>
    <lineage>
        <taxon>Eukaryota</taxon>
        <taxon>Viridiplantae</taxon>
        <taxon>Streptophyta</taxon>
        <taxon>Embryophyta</taxon>
        <taxon>Tracheophyta</taxon>
        <taxon>Spermatophyta</taxon>
        <taxon>Magnoliopsida</taxon>
        <taxon>eudicotyledons</taxon>
        <taxon>Gunneridae</taxon>
        <taxon>Pentapetalae</taxon>
        <taxon>asterids</taxon>
        <taxon>lamiids</taxon>
        <taxon>Lamiales</taxon>
        <taxon>Pedaliaceae</taxon>
        <taxon>Sesamum</taxon>
    </lineage>
</organism>
<dbReference type="Pfam" id="PF07727">
    <property type="entry name" value="RVT_2"/>
    <property type="match status" value="1"/>
</dbReference>
<dbReference type="Pfam" id="PF22936">
    <property type="entry name" value="Pol_BBD"/>
    <property type="match status" value="1"/>
</dbReference>
<dbReference type="GO" id="GO:0004190">
    <property type="term" value="F:aspartic-type endopeptidase activity"/>
    <property type="evidence" value="ECO:0007669"/>
    <property type="project" value="UniProtKB-KW"/>
</dbReference>
<reference evidence="4" key="1">
    <citation type="submission" date="2020-06" db="EMBL/GenBank/DDBJ databases">
        <authorList>
            <person name="Li T."/>
            <person name="Hu X."/>
            <person name="Zhang T."/>
            <person name="Song X."/>
            <person name="Zhang H."/>
            <person name="Dai N."/>
            <person name="Sheng W."/>
            <person name="Hou X."/>
            <person name="Wei L."/>
        </authorList>
    </citation>
    <scope>NUCLEOTIDE SEQUENCE</scope>
    <source>
        <strain evidence="4">KEN8</strain>
        <tissue evidence="4">Leaf</tissue>
    </source>
</reference>
<reference evidence="4" key="2">
    <citation type="journal article" date="2024" name="Plant">
        <title>Genomic evolution and insights into agronomic trait innovations of Sesamum species.</title>
        <authorList>
            <person name="Miao H."/>
            <person name="Wang L."/>
            <person name="Qu L."/>
            <person name="Liu H."/>
            <person name="Sun Y."/>
            <person name="Le M."/>
            <person name="Wang Q."/>
            <person name="Wei S."/>
            <person name="Zheng Y."/>
            <person name="Lin W."/>
            <person name="Duan Y."/>
            <person name="Cao H."/>
            <person name="Xiong S."/>
            <person name="Wang X."/>
            <person name="Wei L."/>
            <person name="Li C."/>
            <person name="Ma Q."/>
            <person name="Ju M."/>
            <person name="Zhao R."/>
            <person name="Li G."/>
            <person name="Mu C."/>
            <person name="Tian Q."/>
            <person name="Mei H."/>
            <person name="Zhang T."/>
            <person name="Gao T."/>
            <person name="Zhang H."/>
        </authorList>
    </citation>
    <scope>NUCLEOTIDE SEQUENCE</scope>
    <source>
        <strain evidence="4">KEN8</strain>
    </source>
</reference>
<keyword evidence="1" id="KW-0378">Hydrolase</keyword>
<sequence>MVLRVERQRRVHLEYADVGENTAMNTRNVEYKLNAGHRMFQKERHDKISAHNMICEHGCKLGHNKETCFKLHGIPEWYKDLNEQKKRGTFSNRVYVAIETQNSDDRRSIMIQRDYTRESGSSHWIVDSGATNHMCGDAHFFTALTKLHKPTLVHLPDNSISYATHLGNIALSPKLTLTDMLLIPNFKHNLISVSQLCKSHSVAFVFLTSSCILQDLMTKKPLAVGKQVGKLYLLDSESFIPATSLQQSCNSAGDVPVTNRKYDIWHRCLGHPSPLISFIFDLASSHTDFLVALSTIQEPSNYLQAKSCKDWEDAMSQELSALERNNTWEHTGACLVALIVYVDDVLITCPSEDKITEIKHFLNTAFTIKDLGHAKYFLGLEIARSTVEPYRRLVGRLLYLSFTRPNISFGAQQLSQFVHAPCTIHMETALHLATIHIVANPVFHERMKHLENDCHLVRDKFKAGFVLPLHISGTQQLADVLTKSLSGSQFSNLLSKIGLMSFPQSILRGDEENQHHSKLQ</sequence>
<dbReference type="SUPFAM" id="SSF56672">
    <property type="entry name" value="DNA/RNA polymerases"/>
    <property type="match status" value="1"/>
</dbReference>
<protein>
    <submittedName>
        <fullName evidence="4">Retrovirus-related Pol polyprotein from transposon RE1</fullName>
    </submittedName>
</protein>
<dbReference type="CDD" id="cd09272">
    <property type="entry name" value="RNase_HI_RT_Ty1"/>
    <property type="match status" value="1"/>
</dbReference>
<evidence type="ECO:0000259" key="3">
    <source>
        <dbReference type="Pfam" id="PF22936"/>
    </source>
</evidence>
<accession>A0AAW2QXG7</accession>
<evidence type="ECO:0000259" key="2">
    <source>
        <dbReference type="Pfam" id="PF07727"/>
    </source>
</evidence>
<feature type="domain" description="Retrovirus-related Pol polyprotein from transposon TNT 1-94-like beta-barrel" evidence="3">
    <location>
        <begin position="124"/>
        <end position="198"/>
    </location>
</feature>
<gene>
    <name evidence="4" type="ORF">Scaly_0913500</name>
</gene>
<keyword evidence="1" id="KW-0064">Aspartyl protease</keyword>
<feature type="domain" description="Reverse transcriptase Ty1/copia-type" evidence="2">
    <location>
        <begin position="336"/>
        <end position="386"/>
    </location>
</feature>